<gene>
    <name evidence="8" type="ORF">BU23DRAFT_502242</name>
</gene>
<feature type="binding site" description="axial binding residue" evidence="6">
    <location>
        <position position="445"/>
    </location>
    <ligand>
        <name>heme</name>
        <dbReference type="ChEBI" id="CHEBI:30413"/>
    </ligand>
    <ligandPart>
        <name>Fe</name>
        <dbReference type="ChEBI" id="CHEBI:18248"/>
    </ligandPart>
</feature>
<name>A0A6A5VSZ2_9PLEO</name>
<dbReference type="GO" id="GO:0016705">
    <property type="term" value="F:oxidoreductase activity, acting on paired donors, with incorporation or reduction of molecular oxygen"/>
    <property type="evidence" value="ECO:0007669"/>
    <property type="project" value="InterPro"/>
</dbReference>
<dbReference type="InterPro" id="IPR002401">
    <property type="entry name" value="Cyt_P450_E_grp-I"/>
</dbReference>
<keyword evidence="7" id="KW-1133">Transmembrane helix</keyword>
<dbReference type="PANTHER" id="PTHR46300:SF2">
    <property type="entry name" value="CYTOCHROME P450 MONOOXYGENASE ALNH-RELATED"/>
    <property type="match status" value="1"/>
</dbReference>
<proteinExistence type="inferred from homology"/>
<dbReference type="Gene3D" id="1.10.630.10">
    <property type="entry name" value="Cytochrome P450"/>
    <property type="match status" value="1"/>
</dbReference>
<keyword evidence="6" id="KW-0349">Heme</keyword>
<dbReference type="InterPro" id="IPR001128">
    <property type="entry name" value="Cyt_P450"/>
</dbReference>
<dbReference type="PANTHER" id="PTHR46300">
    <property type="entry name" value="P450, PUTATIVE (EUROFUNG)-RELATED-RELATED"/>
    <property type="match status" value="1"/>
</dbReference>
<reference evidence="8" key="1">
    <citation type="journal article" date="2020" name="Stud. Mycol.">
        <title>101 Dothideomycetes genomes: a test case for predicting lifestyles and emergence of pathogens.</title>
        <authorList>
            <person name="Haridas S."/>
            <person name="Albert R."/>
            <person name="Binder M."/>
            <person name="Bloem J."/>
            <person name="Labutti K."/>
            <person name="Salamov A."/>
            <person name="Andreopoulos B."/>
            <person name="Baker S."/>
            <person name="Barry K."/>
            <person name="Bills G."/>
            <person name="Bluhm B."/>
            <person name="Cannon C."/>
            <person name="Castanera R."/>
            <person name="Culley D."/>
            <person name="Daum C."/>
            <person name="Ezra D."/>
            <person name="Gonzalez J."/>
            <person name="Henrissat B."/>
            <person name="Kuo A."/>
            <person name="Liang C."/>
            <person name="Lipzen A."/>
            <person name="Lutzoni F."/>
            <person name="Magnuson J."/>
            <person name="Mondo S."/>
            <person name="Nolan M."/>
            <person name="Ohm R."/>
            <person name="Pangilinan J."/>
            <person name="Park H.-J."/>
            <person name="Ramirez L."/>
            <person name="Alfaro M."/>
            <person name="Sun H."/>
            <person name="Tritt A."/>
            <person name="Yoshinaga Y."/>
            <person name="Zwiers L.-H."/>
            <person name="Turgeon B."/>
            <person name="Goodwin S."/>
            <person name="Spatafora J."/>
            <person name="Crous P."/>
            <person name="Grigoriev I."/>
        </authorList>
    </citation>
    <scope>NUCLEOTIDE SEQUENCE</scope>
    <source>
        <strain evidence="8">CBS 107.79</strain>
    </source>
</reference>
<dbReference type="GO" id="GO:0032259">
    <property type="term" value="P:methylation"/>
    <property type="evidence" value="ECO:0007669"/>
    <property type="project" value="InterPro"/>
</dbReference>
<feature type="transmembrane region" description="Helical" evidence="7">
    <location>
        <begin position="7"/>
        <end position="25"/>
    </location>
</feature>
<dbReference type="InterPro" id="IPR002052">
    <property type="entry name" value="DNA_methylase_N6_adenine_CS"/>
</dbReference>
<keyword evidence="5" id="KW-0503">Monooxygenase</keyword>
<evidence type="ECO:0000256" key="6">
    <source>
        <dbReference type="PIRSR" id="PIRSR602401-1"/>
    </source>
</evidence>
<dbReference type="OrthoDB" id="1103324at2759"/>
<evidence type="ECO:0000256" key="1">
    <source>
        <dbReference type="ARBA" id="ARBA00010617"/>
    </source>
</evidence>
<keyword evidence="7" id="KW-0812">Transmembrane</keyword>
<dbReference type="Proteomes" id="UP000800036">
    <property type="component" value="Unassembled WGS sequence"/>
</dbReference>
<keyword evidence="9" id="KW-1185">Reference proteome</keyword>
<dbReference type="CDD" id="cd11065">
    <property type="entry name" value="CYP64-like"/>
    <property type="match status" value="1"/>
</dbReference>
<sequence>MGQALDYAVGLTLLLFSGYVVHFLYNFGSRDKRLPPGPPTIPVLGNAHLLVGSDLEKKFKKWAEEYGNIFSVKVGAGTLIFLNDKRTTHDLLDKRSAIYTDRAKDQQISTTFAENFALMDANSTWRAHRKIAAHFLAPKNLDASIMVIQEAETSQLMFDLLKTPEDFFGHVKRVTSSVASIVIFGFRAPTVDSWWATCVYEAIDQINLASTPGTYLPIEEFPILKYIPSFLAPSKARATTCFDTVTAIWSEARARVVARRQKGDHRESLADRIIAGELKSDQEMSVPQESNFLGTLHQGAADTTSSMILTSILHLAKHQWVQAKAQIELDRVCGDSRMPTWQDFKDLPYINCIVKEALRVKPVLPAGLPVRVSRDDYFDGYLIPKDAAIFNPPYTLHHDAKLYPDPLTYNPDRYLNHPLLATSYAGSPDYENRDHYAYGAGRRICVGIHLAERTQWRIIARLLWAFDIKPMVDEKGKEEELDTDAYEKGLLIVPKKFKVRFIPRSEKHLEVIQREFETAEAFLKKWE</sequence>
<evidence type="ECO:0000313" key="8">
    <source>
        <dbReference type="EMBL" id="KAF1976357.1"/>
    </source>
</evidence>
<protein>
    <submittedName>
        <fullName evidence="8">Cytochrome P450 2D18</fullName>
    </submittedName>
</protein>
<dbReference type="GO" id="GO:0004497">
    <property type="term" value="F:monooxygenase activity"/>
    <property type="evidence" value="ECO:0007669"/>
    <property type="project" value="UniProtKB-KW"/>
</dbReference>
<evidence type="ECO:0000256" key="2">
    <source>
        <dbReference type="ARBA" id="ARBA00022723"/>
    </source>
</evidence>
<evidence type="ECO:0000313" key="9">
    <source>
        <dbReference type="Proteomes" id="UP000800036"/>
    </source>
</evidence>
<dbReference type="PRINTS" id="PR00385">
    <property type="entry name" value="P450"/>
</dbReference>
<dbReference type="PRINTS" id="PR00463">
    <property type="entry name" value="EP450I"/>
</dbReference>
<keyword evidence="2 6" id="KW-0479">Metal-binding</keyword>
<dbReference type="Pfam" id="PF00067">
    <property type="entry name" value="p450"/>
    <property type="match status" value="1"/>
</dbReference>
<dbReference type="GO" id="GO:0005506">
    <property type="term" value="F:iron ion binding"/>
    <property type="evidence" value="ECO:0007669"/>
    <property type="project" value="InterPro"/>
</dbReference>
<evidence type="ECO:0000256" key="5">
    <source>
        <dbReference type="ARBA" id="ARBA00023033"/>
    </source>
</evidence>
<comment type="similarity">
    <text evidence="1">Belongs to the cytochrome P450 family.</text>
</comment>
<organism evidence="8 9">
    <name type="scientific">Bimuria novae-zelandiae CBS 107.79</name>
    <dbReference type="NCBI Taxonomy" id="1447943"/>
    <lineage>
        <taxon>Eukaryota</taxon>
        <taxon>Fungi</taxon>
        <taxon>Dikarya</taxon>
        <taxon>Ascomycota</taxon>
        <taxon>Pezizomycotina</taxon>
        <taxon>Dothideomycetes</taxon>
        <taxon>Pleosporomycetidae</taxon>
        <taxon>Pleosporales</taxon>
        <taxon>Massarineae</taxon>
        <taxon>Didymosphaeriaceae</taxon>
        <taxon>Bimuria</taxon>
    </lineage>
</organism>
<dbReference type="PROSITE" id="PS00092">
    <property type="entry name" value="N6_MTASE"/>
    <property type="match status" value="1"/>
</dbReference>
<dbReference type="GO" id="GO:0008168">
    <property type="term" value="F:methyltransferase activity"/>
    <property type="evidence" value="ECO:0007669"/>
    <property type="project" value="InterPro"/>
</dbReference>
<evidence type="ECO:0000256" key="4">
    <source>
        <dbReference type="ARBA" id="ARBA00023004"/>
    </source>
</evidence>
<keyword evidence="3" id="KW-0560">Oxidoreductase</keyword>
<dbReference type="InterPro" id="IPR036396">
    <property type="entry name" value="Cyt_P450_sf"/>
</dbReference>
<dbReference type="EMBL" id="ML976667">
    <property type="protein sequence ID" value="KAF1976357.1"/>
    <property type="molecule type" value="Genomic_DNA"/>
</dbReference>
<evidence type="ECO:0000256" key="7">
    <source>
        <dbReference type="SAM" id="Phobius"/>
    </source>
</evidence>
<comment type="cofactor">
    <cofactor evidence="6">
        <name>heme</name>
        <dbReference type="ChEBI" id="CHEBI:30413"/>
    </cofactor>
</comment>
<dbReference type="SUPFAM" id="SSF48264">
    <property type="entry name" value="Cytochrome P450"/>
    <property type="match status" value="1"/>
</dbReference>
<keyword evidence="4 6" id="KW-0408">Iron</keyword>
<dbReference type="InterPro" id="IPR050364">
    <property type="entry name" value="Cytochrome_P450_fung"/>
</dbReference>
<dbReference type="AlphaFoldDB" id="A0A6A5VSZ2"/>
<dbReference type="GO" id="GO:0020037">
    <property type="term" value="F:heme binding"/>
    <property type="evidence" value="ECO:0007669"/>
    <property type="project" value="InterPro"/>
</dbReference>
<accession>A0A6A5VSZ2</accession>
<keyword evidence="7" id="KW-0472">Membrane</keyword>
<dbReference type="GO" id="GO:0003676">
    <property type="term" value="F:nucleic acid binding"/>
    <property type="evidence" value="ECO:0007669"/>
    <property type="project" value="InterPro"/>
</dbReference>
<evidence type="ECO:0000256" key="3">
    <source>
        <dbReference type="ARBA" id="ARBA00023002"/>
    </source>
</evidence>